<keyword evidence="1" id="KW-0812">Transmembrane</keyword>
<keyword evidence="1" id="KW-1133">Transmembrane helix</keyword>
<name>A0A315Y387_RUMFL</name>
<sequence>MATITLYANKINSLPEIIRTAKSSVSSYKEELAQLITGALNVNSDVCSLEETISSLRSSTDTQEDKIDTLEDIADDVEDYADEVVEIDDDAAEAISTSKEDFYDTYEYLRPECEQEEKSWWESFCDGVASVGEWCKEHWKAIVTVVIVIVAVAIIVATGGTAIGPMAALLAMAKGALIGAIVGGISGGVISKLTGGSFLQGLEEGAFGGAISGIIAGGLGHVFSAAGSVDLSLGKTMLIGGIGDSGATMITDLGDIIIKGDRMSVGEFIFDAVFSFGVGSISAGITNKLADRWPLKIEGINKGRGSWRHVWRTQMRRSLNNNTRVSLKTILKGLGAEVIDGVWDYGFEFPKGAIGNVKDWFGLFPDTDDDDD</sequence>
<dbReference type="AlphaFoldDB" id="A0A315Y387"/>
<dbReference type="EMBL" id="QGDI01000002">
    <property type="protein sequence ID" value="PWJ14710.1"/>
    <property type="molecule type" value="Genomic_DNA"/>
</dbReference>
<dbReference type="OrthoDB" id="1829139at2"/>
<organism evidence="2 3">
    <name type="scientific">Ruminococcus flavefaciens</name>
    <dbReference type="NCBI Taxonomy" id="1265"/>
    <lineage>
        <taxon>Bacteria</taxon>
        <taxon>Bacillati</taxon>
        <taxon>Bacillota</taxon>
        <taxon>Clostridia</taxon>
        <taxon>Eubacteriales</taxon>
        <taxon>Oscillospiraceae</taxon>
        <taxon>Ruminococcus</taxon>
    </lineage>
</organism>
<dbReference type="RefSeq" id="WP_109725571.1">
    <property type="nucleotide sequence ID" value="NZ_CACVSX010000082.1"/>
</dbReference>
<feature type="transmembrane region" description="Helical" evidence="1">
    <location>
        <begin position="169"/>
        <end position="190"/>
    </location>
</feature>
<evidence type="ECO:0000313" key="3">
    <source>
        <dbReference type="Proteomes" id="UP000245720"/>
    </source>
</evidence>
<evidence type="ECO:0000313" key="2">
    <source>
        <dbReference type="EMBL" id="PWJ14710.1"/>
    </source>
</evidence>
<accession>A0A315Y387</accession>
<comment type="caution">
    <text evidence="2">The sequence shown here is derived from an EMBL/GenBank/DDBJ whole genome shotgun (WGS) entry which is preliminary data.</text>
</comment>
<feature type="transmembrane region" description="Helical" evidence="1">
    <location>
        <begin position="141"/>
        <end position="163"/>
    </location>
</feature>
<keyword evidence="1" id="KW-0472">Membrane</keyword>
<gene>
    <name evidence="2" type="ORF">IE37_00696</name>
</gene>
<dbReference type="Proteomes" id="UP000245720">
    <property type="component" value="Unassembled WGS sequence"/>
</dbReference>
<evidence type="ECO:0000256" key="1">
    <source>
        <dbReference type="SAM" id="Phobius"/>
    </source>
</evidence>
<reference evidence="2 3" key="1">
    <citation type="submission" date="2018-05" db="EMBL/GenBank/DDBJ databases">
        <title>The Hungate 1000. A catalogue of reference genomes from the rumen microbiome.</title>
        <authorList>
            <person name="Kelly W."/>
        </authorList>
    </citation>
    <scope>NUCLEOTIDE SEQUENCE [LARGE SCALE GENOMIC DNA]</scope>
    <source>
        <strain evidence="2 3">SAb67</strain>
    </source>
</reference>
<protein>
    <submittedName>
        <fullName evidence="2">Uncharacterized protein</fullName>
    </submittedName>
</protein>
<proteinExistence type="predicted"/>